<dbReference type="Proteomes" id="UP000189701">
    <property type="component" value="Unplaced"/>
</dbReference>
<dbReference type="Gene3D" id="1.10.510.10">
    <property type="entry name" value="Transferase(Phosphotransferase) domain 1"/>
    <property type="match status" value="1"/>
</dbReference>
<dbReference type="InterPro" id="IPR050235">
    <property type="entry name" value="CK1_Ser-Thr_kinase"/>
</dbReference>
<keyword evidence="2" id="KW-1185">Reference proteome</keyword>
<evidence type="ECO:0000313" key="3">
    <source>
        <dbReference type="RefSeq" id="XP_009803014.1"/>
    </source>
</evidence>
<dbReference type="eggNOG" id="KOG1164">
    <property type="taxonomic scope" value="Eukaryota"/>
</dbReference>
<proteinExistence type="inferred from homology"/>
<comment type="similarity">
    <text evidence="1">Belongs to the protein kinase superfamily. CK1 Ser/Thr protein kinase family. Casein kinase I subfamily.</text>
</comment>
<name>A0A1U7YUZ2_NICSY</name>
<evidence type="ECO:0000256" key="1">
    <source>
        <dbReference type="ARBA" id="ARBA00005926"/>
    </source>
</evidence>
<evidence type="ECO:0000313" key="2">
    <source>
        <dbReference type="Proteomes" id="UP000189701"/>
    </source>
</evidence>
<dbReference type="RefSeq" id="XP_009803014.1">
    <property type="nucleotide sequence ID" value="XM_009804712.1"/>
</dbReference>
<reference evidence="3" key="2">
    <citation type="submission" date="2025-08" db="UniProtKB">
        <authorList>
            <consortium name="RefSeq"/>
        </authorList>
    </citation>
    <scope>IDENTIFICATION</scope>
    <source>
        <tissue evidence="3">Leaf</tissue>
    </source>
</reference>
<reference evidence="2" key="1">
    <citation type="journal article" date="2013" name="Genome Biol.">
        <title>Reference genomes and transcriptomes of Nicotiana sylvestris and Nicotiana tomentosiformis.</title>
        <authorList>
            <person name="Sierro N."/>
            <person name="Battey J.N."/>
            <person name="Ouadi S."/>
            <person name="Bovet L."/>
            <person name="Goepfert S."/>
            <person name="Bakaher N."/>
            <person name="Peitsch M.C."/>
            <person name="Ivanov N.V."/>
        </authorList>
    </citation>
    <scope>NUCLEOTIDE SEQUENCE [LARGE SCALE GENOMIC DNA]</scope>
</reference>
<dbReference type="AlphaFoldDB" id="A0A1U7YUZ2"/>
<organism evidence="2 3">
    <name type="scientific">Nicotiana sylvestris</name>
    <name type="common">Wood tobacco</name>
    <name type="synonym">South American tobacco</name>
    <dbReference type="NCBI Taxonomy" id="4096"/>
    <lineage>
        <taxon>Eukaryota</taxon>
        <taxon>Viridiplantae</taxon>
        <taxon>Streptophyta</taxon>
        <taxon>Embryophyta</taxon>
        <taxon>Tracheophyta</taxon>
        <taxon>Spermatophyta</taxon>
        <taxon>Magnoliopsida</taxon>
        <taxon>eudicotyledons</taxon>
        <taxon>Gunneridae</taxon>
        <taxon>Pentapetalae</taxon>
        <taxon>asterids</taxon>
        <taxon>lamiids</taxon>
        <taxon>Solanales</taxon>
        <taxon>Solanaceae</taxon>
        <taxon>Nicotianoideae</taxon>
        <taxon>Nicotianeae</taxon>
        <taxon>Nicotiana</taxon>
    </lineage>
</organism>
<accession>A0A1U7YUZ2</accession>
<gene>
    <name evidence="3" type="primary">LOC104248460</name>
</gene>
<protein>
    <submittedName>
        <fullName evidence="3">Casein kinase I isoform delta-like</fullName>
    </submittedName>
</protein>
<dbReference type="PANTHER" id="PTHR11909">
    <property type="entry name" value="CASEIN KINASE-RELATED"/>
    <property type="match status" value="1"/>
</dbReference>
<dbReference type="SUPFAM" id="SSF56112">
    <property type="entry name" value="Protein kinase-like (PK-like)"/>
    <property type="match status" value="1"/>
</dbReference>
<dbReference type="STRING" id="4096.A0A1U7YUZ2"/>
<dbReference type="InterPro" id="IPR011009">
    <property type="entry name" value="Kinase-like_dom_sf"/>
</dbReference>
<sequence length="97" mass="11644">MNTHLGIEQSRRDDLESLGYVLMYLLRGSLPRQGFKASTKEQKYEKIREKKVSTSIEDLCRGYPTEFALYFQYCRSLQFEEEPDYREQKLYRLSKIC</sequence>